<evidence type="ECO:0000313" key="4">
    <source>
        <dbReference type="Proteomes" id="UP000029998"/>
    </source>
</evidence>
<keyword evidence="2" id="KW-0472">Membrane</keyword>
<gene>
    <name evidence="3" type="ORF">N800_08585</name>
</gene>
<feature type="compositionally biased region" description="Low complexity" evidence="1">
    <location>
        <begin position="129"/>
        <end position="164"/>
    </location>
</feature>
<reference evidence="3 4" key="1">
    <citation type="submission" date="2013-08" db="EMBL/GenBank/DDBJ databases">
        <title>Genome sequencing of Lysobacter.</title>
        <authorList>
            <person name="Zhang S."/>
            <person name="Wang G."/>
        </authorList>
    </citation>
    <scope>NUCLEOTIDE SEQUENCE [LARGE SCALE GENOMIC DNA]</scope>
    <source>
        <strain evidence="3 4">GH1-9</strain>
    </source>
</reference>
<keyword evidence="2" id="KW-1133">Transmembrane helix</keyword>
<evidence type="ECO:0000256" key="2">
    <source>
        <dbReference type="SAM" id="Phobius"/>
    </source>
</evidence>
<keyword evidence="4" id="KW-1185">Reference proteome</keyword>
<dbReference type="STRING" id="1385517.N800_08585"/>
<keyword evidence="2" id="KW-0812">Transmembrane</keyword>
<organism evidence="3 4">
    <name type="scientific">Lysobacter daejeonensis GH1-9</name>
    <dbReference type="NCBI Taxonomy" id="1385517"/>
    <lineage>
        <taxon>Bacteria</taxon>
        <taxon>Pseudomonadati</taxon>
        <taxon>Pseudomonadota</taxon>
        <taxon>Gammaproteobacteria</taxon>
        <taxon>Lysobacterales</taxon>
        <taxon>Lysobacteraceae</taxon>
        <taxon>Aerolutibacter</taxon>
    </lineage>
</organism>
<evidence type="ECO:0000256" key="1">
    <source>
        <dbReference type="SAM" id="MobiDB-lite"/>
    </source>
</evidence>
<protein>
    <recommendedName>
        <fullName evidence="5">TspB protein</fullName>
    </recommendedName>
</protein>
<comment type="caution">
    <text evidence="3">The sequence shown here is derived from an EMBL/GenBank/DDBJ whole genome shotgun (WGS) entry which is preliminary data.</text>
</comment>
<evidence type="ECO:0000313" key="3">
    <source>
        <dbReference type="EMBL" id="KGM56252.1"/>
    </source>
</evidence>
<feature type="compositionally biased region" description="Polar residues" evidence="1">
    <location>
        <begin position="113"/>
        <end position="128"/>
    </location>
</feature>
<sequence length="338" mass="35874">MQPGFETETNQSISDGTTKTVYRGVMEYTGDPCGAVPIDPNWDTPEKNNDIPKQECQQVGTFTMCKKPDGQHCASASNGRQFCWKPGETGEKTDGPVMQKKNAGPTEIPPSLSLPNGDTLQKQGDSVKTTTTTNNSTTTTTTTNYTTVNGTNAGPTNQGESSSGDGSGQEGGQENGLAGGVSCDAPPVATGDPILGSIALQTWKTRCQGEAHKSSGAGDCEALFQCSGDEILCSLAMEKRKERCDYEQRFTADNQALADIAAQPDGTEGLNLSDIHLSVDRGQINENLLGASSGQCDLTFTLAGQSIDFPPEFWTVMAMIKMLIVAMAYMWIARQLGA</sequence>
<feature type="region of interest" description="Disordered" evidence="1">
    <location>
        <begin position="84"/>
        <end position="185"/>
    </location>
</feature>
<evidence type="ECO:0008006" key="5">
    <source>
        <dbReference type="Google" id="ProtNLM"/>
    </source>
</evidence>
<feature type="compositionally biased region" description="Gly residues" evidence="1">
    <location>
        <begin position="165"/>
        <end position="179"/>
    </location>
</feature>
<name>A0A0A0F4D5_9GAMM</name>
<dbReference type="Proteomes" id="UP000029998">
    <property type="component" value="Unassembled WGS sequence"/>
</dbReference>
<feature type="transmembrane region" description="Helical" evidence="2">
    <location>
        <begin position="313"/>
        <end position="332"/>
    </location>
</feature>
<accession>A0A0A0F4D5</accession>
<dbReference type="EMBL" id="AVPU01000001">
    <property type="protein sequence ID" value="KGM56252.1"/>
    <property type="molecule type" value="Genomic_DNA"/>
</dbReference>
<dbReference type="AlphaFoldDB" id="A0A0A0F4D5"/>
<proteinExistence type="predicted"/>